<dbReference type="KEGG" id="ada:A5CPEGH6_10000"/>
<dbReference type="Proteomes" id="UP000319374">
    <property type="component" value="Chromosome"/>
</dbReference>
<organism evidence="2 3">
    <name type="scientific">Alistipes dispar</name>
    <dbReference type="NCBI Taxonomy" id="2585119"/>
    <lineage>
        <taxon>Bacteria</taxon>
        <taxon>Pseudomonadati</taxon>
        <taxon>Bacteroidota</taxon>
        <taxon>Bacteroidia</taxon>
        <taxon>Bacteroidales</taxon>
        <taxon>Rikenellaceae</taxon>
        <taxon>Alistipes</taxon>
    </lineage>
</organism>
<evidence type="ECO:0000313" key="2">
    <source>
        <dbReference type="EMBL" id="BBL06362.1"/>
    </source>
</evidence>
<feature type="transmembrane region" description="Helical" evidence="1">
    <location>
        <begin position="12"/>
        <end position="31"/>
    </location>
</feature>
<evidence type="ECO:0000313" key="3">
    <source>
        <dbReference type="Proteomes" id="UP000319374"/>
    </source>
</evidence>
<keyword evidence="3" id="KW-1185">Reference proteome</keyword>
<dbReference type="EMBL" id="AP019736">
    <property type="protein sequence ID" value="BBL06362.1"/>
    <property type="molecule type" value="Genomic_DNA"/>
</dbReference>
<accession>A0A4Y1X008</accession>
<name>A0A4Y1X008_9BACT</name>
<dbReference type="GeneID" id="98672980"/>
<keyword evidence="1" id="KW-0812">Transmembrane</keyword>
<proteinExistence type="predicted"/>
<protein>
    <submittedName>
        <fullName evidence="2">Uncharacterized protein</fullName>
    </submittedName>
</protein>
<dbReference type="AlphaFoldDB" id="A0A4Y1X008"/>
<keyword evidence="1" id="KW-1133">Transmembrane helix</keyword>
<evidence type="ECO:0000256" key="1">
    <source>
        <dbReference type="SAM" id="Phobius"/>
    </source>
</evidence>
<keyword evidence="1" id="KW-0472">Membrane</keyword>
<dbReference type="OrthoDB" id="1047289at2"/>
<sequence length="152" mass="16679">MRTFNYTPSSPFSGKLTNLGISLVMIVFPLVAPFGIRIGSMRILGPTAVTILFVAGGAVLLLCTLLEIRKARALAAAGGRITIDGDRVTFPVVRKGAVTEETLLIPQVERTKFDEEENEFEIALPDAHHTFNAGYFDSEEEFEAFRALFEKA</sequence>
<gene>
    <name evidence="2" type="ORF">A5CPEGH6_10000</name>
</gene>
<feature type="transmembrane region" description="Helical" evidence="1">
    <location>
        <begin position="43"/>
        <end position="66"/>
    </location>
</feature>
<reference evidence="3" key="1">
    <citation type="submission" date="2019-06" db="EMBL/GenBank/DDBJ databases">
        <title>Alistipes onderdonkii subsp. vulgaris subsp. nov., Alistipes dispar sp. nov. and Alistipes communis sp. nov., isolated from human faeces, and creation of Alistipes onderdonkii subsp. onderdonkii subsp. nov.</title>
        <authorList>
            <person name="Sakamoto M."/>
            <person name="Ikeyama N."/>
            <person name="Ogata Y."/>
            <person name="Suda W."/>
            <person name="Iino T."/>
            <person name="Hattori M."/>
            <person name="Ohkuma M."/>
        </authorList>
    </citation>
    <scope>NUCLEOTIDE SEQUENCE [LARGE SCALE GENOMIC DNA]</scope>
    <source>
        <strain evidence="3">5CPEGH6</strain>
    </source>
</reference>
<dbReference type="RefSeq" id="WP_141428189.1">
    <property type="nucleotide sequence ID" value="NZ_AP019736.1"/>
</dbReference>